<dbReference type="Gene3D" id="3.20.20.190">
    <property type="entry name" value="Phosphatidylinositol (PI) phosphodiesterase"/>
    <property type="match status" value="1"/>
</dbReference>
<dbReference type="Pfam" id="PF03009">
    <property type="entry name" value="GDPD"/>
    <property type="match status" value="1"/>
</dbReference>
<organism evidence="9 10">
    <name type="scientific">Taxus chinensis</name>
    <name type="common">Chinese yew</name>
    <name type="synonym">Taxus wallichiana var. chinensis</name>
    <dbReference type="NCBI Taxonomy" id="29808"/>
    <lineage>
        <taxon>Eukaryota</taxon>
        <taxon>Viridiplantae</taxon>
        <taxon>Streptophyta</taxon>
        <taxon>Embryophyta</taxon>
        <taxon>Tracheophyta</taxon>
        <taxon>Spermatophyta</taxon>
        <taxon>Pinopsida</taxon>
        <taxon>Pinidae</taxon>
        <taxon>Conifers II</taxon>
        <taxon>Cupressales</taxon>
        <taxon>Taxaceae</taxon>
        <taxon>Taxus</taxon>
    </lineage>
</organism>
<dbReference type="InterPro" id="IPR017946">
    <property type="entry name" value="PLC-like_Pdiesterase_TIM-brl"/>
</dbReference>
<gene>
    <name evidence="9" type="ORF">KI387_019734</name>
</gene>
<dbReference type="Proteomes" id="UP000824469">
    <property type="component" value="Unassembled WGS sequence"/>
</dbReference>
<name>A0AA38GAR0_TAXCH</name>
<evidence type="ECO:0000256" key="6">
    <source>
        <dbReference type="ARBA" id="ARBA00047512"/>
    </source>
</evidence>
<comment type="similarity">
    <text evidence="1">Belongs to the glycerophosphoryl diester phosphodiesterase family.</text>
</comment>
<dbReference type="GO" id="GO:0006071">
    <property type="term" value="P:glycerol metabolic process"/>
    <property type="evidence" value="ECO:0007669"/>
    <property type="project" value="UniProtKB-KW"/>
</dbReference>
<feature type="domain" description="GP-PDE" evidence="8">
    <location>
        <begin position="16"/>
        <end position="239"/>
    </location>
</feature>
<dbReference type="AlphaFoldDB" id="A0AA38GAR0"/>
<dbReference type="EC" id="3.1.4.46" evidence="2"/>
<feature type="chain" id="PRO_5041211830" description="glycerophosphodiester phosphodiesterase" evidence="7">
    <location>
        <begin position="20"/>
        <end position="239"/>
    </location>
</feature>
<dbReference type="EMBL" id="JAHRHJ020000004">
    <property type="protein sequence ID" value="KAH9317965.1"/>
    <property type="molecule type" value="Genomic_DNA"/>
</dbReference>
<dbReference type="OMA" id="VAYKFAM"/>
<feature type="non-terminal residue" evidence="9">
    <location>
        <position position="239"/>
    </location>
</feature>
<proteinExistence type="inferred from homology"/>
<keyword evidence="5" id="KW-0378">Hydrolase</keyword>
<evidence type="ECO:0000256" key="7">
    <source>
        <dbReference type="SAM" id="SignalP"/>
    </source>
</evidence>
<dbReference type="GO" id="GO:0006629">
    <property type="term" value="P:lipid metabolic process"/>
    <property type="evidence" value="ECO:0007669"/>
    <property type="project" value="InterPro"/>
</dbReference>
<feature type="signal peptide" evidence="7">
    <location>
        <begin position="1"/>
        <end position="19"/>
    </location>
</feature>
<comment type="caution">
    <text evidence="9">The sequence shown here is derived from an EMBL/GenBank/DDBJ whole genome shotgun (WGS) entry which is preliminary data.</text>
</comment>
<keyword evidence="10" id="KW-1185">Reference proteome</keyword>
<evidence type="ECO:0000256" key="4">
    <source>
        <dbReference type="ARBA" id="ARBA00022798"/>
    </source>
</evidence>
<dbReference type="InterPro" id="IPR030395">
    <property type="entry name" value="GP_PDE_dom"/>
</dbReference>
<evidence type="ECO:0000256" key="2">
    <source>
        <dbReference type="ARBA" id="ARBA00012247"/>
    </source>
</evidence>
<keyword evidence="4" id="KW-0319">Glycerol metabolism</keyword>
<dbReference type="GO" id="GO:0008889">
    <property type="term" value="F:glycerophosphodiester phosphodiesterase activity"/>
    <property type="evidence" value="ECO:0007669"/>
    <property type="project" value="UniProtKB-EC"/>
</dbReference>
<reference evidence="9 10" key="1">
    <citation type="journal article" date="2021" name="Nat. Plants">
        <title>The Taxus genome provides insights into paclitaxel biosynthesis.</title>
        <authorList>
            <person name="Xiong X."/>
            <person name="Gou J."/>
            <person name="Liao Q."/>
            <person name="Li Y."/>
            <person name="Zhou Q."/>
            <person name="Bi G."/>
            <person name="Li C."/>
            <person name="Du R."/>
            <person name="Wang X."/>
            <person name="Sun T."/>
            <person name="Guo L."/>
            <person name="Liang H."/>
            <person name="Lu P."/>
            <person name="Wu Y."/>
            <person name="Zhang Z."/>
            <person name="Ro D.K."/>
            <person name="Shang Y."/>
            <person name="Huang S."/>
            <person name="Yan J."/>
        </authorList>
    </citation>
    <scope>NUCLEOTIDE SEQUENCE [LARGE SCALE GENOMIC DNA]</scope>
    <source>
        <strain evidence="9">Ta-2019</strain>
    </source>
</reference>
<dbReference type="PROSITE" id="PS51704">
    <property type="entry name" value="GP_PDE"/>
    <property type="match status" value="1"/>
</dbReference>
<sequence length="239" mass="27745">MNFLFHLSLSEFLFMQTLSLTTQLPQKVAYKFAMRAAINQNSQRAIEEGADFIETDILATKDGTLICFHDVTLDDTTDVHKHMEFSNRRRTYEVQGVNVTGWFTVDFTLEEIKALRVKQRYNFRDQSYNWQFSIITFEEFISIALDAPRVVGIYPEIKNPVLINQHVKWAGGKRFEDMFVETLLKYGYKGEYMSSDWLNKPVFIQSFAPTSLIYASNLTDSPKIFLIDDVTVPTQDTNQ</sequence>
<keyword evidence="3 7" id="KW-0732">Signal</keyword>
<dbReference type="PANTHER" id="PTHR43620:SF7">
    <property type="entry name" value="GLYCEROPHOSPHODIESTER PHOSPHODIESTERASE GDPD5-RELATED"/>
    <property type="match status" value="1"/>
</dbReference>
<evidence type="ECO:0000313" key="10">
    <source>
        <dbReference type="Proteomes" id="UP000824469"/>
    </source>
</evidence>
<dbReference type="SUPFAM" id="SSF51695">
    <property type="entry name" value="PLC-like phosphodiesterases"/>
    <property type="match status" value="1"/>
</dbReference>
<dbReference type="PANTHER" id="PTHR43620">
    <property type="entry name" value="GLYCEROPHOSPHORYL DIESTER PHOSPHODIESTERASE"/>
    <property type="match status" value="1"/>
</dbReference>
<evidence type="ECO:0000256" key="3">
    <source>
        <dbReference type="ARBA" id="ARBA00022729"/>
    </source>
</evidence>
<comment type="catalytic activity">
    <reaction evidence="6">
        <text>a sn-glycero-3-phosphodiester + H2O = an alcohol + sn-glycerol 3-phosphate + H(+)</text>
        <dbReference type="Rhea" id="RHEA:12969"/>
        <dbReference type="ChEBI" id="CHEBI:15377"/>
        <dbReference type="ChEBI" id="CHEBI:15378"/>
        <dbReference type="ChEBI" id="CHEBI:30879"/>
        <dbReference type="ChEBI" id="CHEBI:57597"/>
        <dbReference type="ChEBI" id="CHEBI:83408"/>
        <dbReference type="EC" id="3.1.4.46"/>
    </reaction>
</comment>
<evidence type="ECO:0000259" key="8">
    <source>
        <dbReference type="PROSITE" id="PS51704"/>
    </source>
</evidence>
<evidence type="ECO:0000256" key="5">
    <source>
        <dbReference type="ARBA" id="ARBA00022801"/>
    </source>
</evidence>
<evidence type="ECO:0000313" key="9">
    <source>
        <dbReference type="EMBL" id="KAH9317965.1"/>
    </source>
</evidence>
<evidence type="ECO:0000256" key="1">
    <source>
        <dbReference type="ARBA" id="ARBA00007277"/>
    </source>
</evidence>
<accession>A0AA38GAR0</accession>
<protein>
    <recommendedName>
        <fullName evidence="2">glycerophosphodiester phosphodiesterase</fullName>
        <ecNumber evidence="2">3.1.4.46</ecNumber>
    </recommendedName>
</protein>